<feature type="domain" description="NFD4 C-terminal" evidence="8">
    <location>
        <begin position="267"/>
        <end position="479"/>
    </location>
</feature>
<dbReference type="AlphaFoldDB" id="A0A8K0HL41"/>
<dbReference type="InterPro" id="IPR010658">
    <property type="entry name" value="Nodulin-like"/>
</dbReference>
<evidence type="ECO:0008006" key="11">
    <source>
        <dbReference type="Google" id="ProtNLM"/>
    </source>
</evidence>
<keyword evidence="3 5" id="KW-1133">Transmembrane helix</keyword>
<feature type="transmembrane region" description="Helical" evidence="5">
    <location>
        <begin position="49"/>
        <end position="71"/>
    </location>
</feature>
<feature type="signal peptide" evidence="6">
    <location>
        <begin position="1"/>
        <end position="22"/>
    </location>
</feature>
<keyword evidence="10" id="KW-1185">Reference proteome</keyword>
<evidence type="ECO:0000256" key="4">
    <source>
        <dbReference type="ARBA" id="ARBA00023136"/>
    </source>
</evidence>
<dbReference type="Pfam" id="PF06813">
    <property type="entry name" value="Nodulin-like"/>
    <property type="match status" value="2"/>
</dbReference>
<dbReference type="EMBL" id="VOIH02000002">
    <property type="protein sequence ID" value="KAF3454832.1"/>
    <property type="molecule type" value="Genomic_DNA"/>
</dbReference>
<dbReference type="PANTHER" id="PTHR21576:SF11">
    <property type="entry name" value="MAJOR FACILITATOR SUPERFAMILY PROTEIN"/>
    <property type="match status" value="1"/>
</dbReference>
<organism evidence="9 10">
    <name type="scientific">Rhamnella rubrinervis</name>
    <dbReference type="NCBI Taxonomy" id="2594499"/>
    <lineage>
        <taxon>Eukaryota</taxon>
        <taxon>Viridiplantae</taxon>
        <taxon>Streptophyta</taxon>
        <taxon>Embryophyta</taxon>
        <taxon>Tracheophyta</taxon>
        <taxon>Spermatophyta</taxon>
        <taxon>Magnoliopsida</taxon>
        <taxon>eudicotyledons</taxon>
        <taxon>Gunneridae</taxon>
        <taxon>Pentapetalae</taxon>
        <taxon>rosids</taxon>
        <taxon>fabids</taxon>
        <taxon>Rosales</taxon>
        <taxon>Rhamnaceae</taxon>
        <taxon>rhamnoid group</taxon>
        <taxon>Rhamneae</taxon>
        <taxon>Rhamnella</taxon>
    </lineage>
</organism>
<feature type="transmembrane region" description="Helical" evidence="5">
    <location>
        <begin position="184"/>
        <end position="203"/>
    </location>
</feature>
<dbReference type="InterPro" id="IPR056555">
    <property type="entry name" value="NFD4_C"/>
</dbReference>
<feature type="domain" description="Nodulin-like" evidence="7">
    <location>
        <begin position="75"/>
        <end position="234"/>
    </location>
</feature>
<evidence type="ECO:0000259" key="7">
    <source>
        <dbReference type="Pfam" id="PF06813"/>
    </source>
</evidence>
<dbReference type="GO" id="GO:0016020">
    <property type="term" value="C:membrane"/>
    <property type="evidence" value="ECO:0007669"/>
    <property type="project" value="UniProtKB-SubCell"/>
</dbReference>
<keyword evidence="4 5" id="KW-0472">Membrane</keyword>
<feature type="domain" description="Nodulin-like" evidence="7">
    <location>
        <begin position="7"/>
        <end position="70"/>
    </location>
</feature>
<evidence type="ECO:0000256" key="5">
    <source>
        <dbReference type="SAM" id="Phobius"/>
    </source>
</evidence>
<dbReference type="OrthoDB" id="410267at2759"/>
<comment type="caution">
    <text evidence="9">The sequence shown here is derived from an EMBL/GenBank/DDBJ whole genome shotgun (WGS) entry which is preliminary data.</text>
</comment>
<keyword evidence="2 5" id="KW-0812">Transmembrane</keyword>
<comment type="subcellular location">
    <subcellularLocation>
        <location evidence="1">Membrane</location>
        <topology evidence="1">Multi-pass membrane protein</topology>
    </subcellularLocation>
</comment>
<reference evidence="9" key="1">
    <citation type="submission" date="2020-03" db="EMBL/GenBank/DDBJ databases">
        <title>A high-quality chromosome-level genome assembly of a woody plant with both climbing and erect habits, Rhamnella rubrinervis.</title>
        <authorList>
            <person name="Lu Z."/>
            <person name="Yang Y."/>
            <person name="Zhu X."/>
            <person name="Sun Y."/>
        </authorList>
    </citation>
    <scope>NUCLEOTIDE SEQUENCE</scope>
    <source>
        <strain evidence="9">BYM</strain>
        <tissue evidence="9">Leaf</tissue>
    </source>
</reference>
<accession>A0A8K0HL41</accession>
<evidence type="ECO:0000256" key="6">
    <source>
        <dbReference type="SAM" id="SignalP"/>
    </source>
</evidence>
<evidence type="ECO:0000256" key="3">
    <source>
        <dbReference type="ARBA" id="ARBA00022989"/>
    </source>
</evidence>
<evidence type="ECO:0000256" key="2">
    <source>
        <dbReference type="ARBA" id="ARBA00022692"/>
    </source>
</evidence>
<evidence type="ECO:0000313" key="9">
    <source>
        <dbReference type="EMBL" id="KAF3454832.1"/>
    </source>
</evidence>
<feature type="transmembrane region" description="Helical" evidence="5">
    <location>
        <begin position="152"/>
        <end position="172"/>
    </location>
</feature>
<dbReference type="PANTHER" id="PTHR21576">
    <property type="entry name" value="UNCHARACTERIZED NODULIN-LIKE PROTEIN"/>
    <property type="match status" value="1"/>
</dbReference>
<gene>
    <name evidence="9" type="ORF">FNV43_RR05280</name>
</gene>
<feature type="transmembrane region" description="Helical" evidence="5">
    <location>
        <begin position="354"/>
        <end position="371"/>
    </location>
</feature>
<sequence length="488" mass="53248">MPPTALQWLSLVGVVWLQSISGTNTNFPAYSSQLKHVLSMSQLQLNNLAFASDAGKLLGWFSGIAAVYLPFGSSSSSIPSLSYVQIFALTVLAGNSICWINTVSYVVSIRNFPCNQQVVVGLTTSYQGLSAKIYTDVVGAVFSHSLFERAKAYLLVNSALPLIVCFIVAPIVKDIDVLGQRNVDAWFIVMFVITIVTGIYSMISSLGSITSGMSALDNLIGTGVLLLAPLVIPLAVKDQNDGTVRSVEEGFKEGEEEADREVQVRDVGVREEIGAKTMLMRIDFWLYFLVYFSGATLGMVFVNNLGQIAESRGSSRTSSLVSLCSSFGFFGRLMPSFLDYYISRSKCMVSRPGLIVLLMVPMAGAFFLLLNPTNISLYISTAIIGVCSGAITSIAVTTTRELFGTENFSVNHNIVVANIPLGSLIFGYMAAMLYHKEGNRDGKCMGMKCYRNSFVIWGCVCILGIILAIILYARTRKFYLKRHDQSHS</sequence>
<dbReference type="InterPro" id="IPR036259">
    <property type="entry name" value="MFS_trans_sf"/>
</dbReference>
<protein>
    <recommendedName>
        <fullName evidence="11">Nodulin-like domain-containing protein</fullName>
    </recommendedName>
</protein>
<dbReference type="SUPFAM" id="SSF103473">
    <property type="entry name" value="MFS general substrate transporter"/>
    <property type="match status" value="1"/>
</dbReference>
<feature type="transmembrane region" description="Helical" evidence="5">
    <location>
        <begin position="410"/>
        <end position="434"/>
    </location>
</feature>
<feature type="transmembrane region" description="Helical" evidence="5">
    <location>
        <begin position="377"/>
        <end position="398"/>
    </location>
</feature>
<name>A0A8K0HL41_9ROSA</name>
<dbReference type="Gene3D" id="1.20.1250.20">
    <property type="entry name" value="MFS general substrate transporter like domains"/>
    <property type="match status" value="1"/>
</dbReference>
<feature type="transmembrane region" description="Helical" evidence="5">
    <location>
        <begin position="320"/>
        <end position="342"/>
    </location>
</feature>
<feature type="transmembrane region" description="Helical" evidence="5">
    <location>
        <begin position="454"/>
        <end position="473"/>
    </location>
</feature>
<feature type="transmembrane region" description="Helical" evidence="5">
    <location>
        <begin position="215"/>
        <end position="236"/>
    </location>
</feature>
<evidence type="ECO:0000313" key="10">
    <source>
        <dbReference type="Proteomes" id="UP000796880"/>
    </source>
</evidence>
<evidence type="ECO:0000259" key="8">
    <source>
        <dbReference type="Pfam" id="PF23262"/>
    </source>
</evidence>
<proteinExistence type="predicted"/>
<keyword evidence="6" id="KW-0732">Signal</keyword>
<feature type="transmembrane region" description="Helical" evidence="5">
    <location>
        <begin position="83"/>
        <end position="102"/>
    </location>
</feature>
<dbReference type="Pfam" id="PF23262">
    <property type="entry name" value="NFD4_C"/>
    <property type="match status" value="1"/>
</dbReference>
<dbReference type="Proteomes" id="UP000796880">
    <property type="component" value="Unassembled WGS sequence"/>
</dbReference>
<feature type="transmembrane region" description="Helical" evidence="5">
    <location>
        <begin position="284"/>
        <end position="308"/>
    </location>
</feature>
<evidence type="ECO:0000256" key="1">
    <source>
        <dbReference type="ARBA" id="ARBA00004141"/>
    </source>
</evidence>
<feature type="chain" id="PRO_5035477821" description="Nodulin-like domain-containing protein" evidence="6">
    <location>
        <begin position="23"/>
        <end position="488"/>
    </location>
</feature>